<evidence type="ECO:0000313" key="4">
    <source>
        <dbReference type="Proteomes" id="UP001189429"/>
    </source>
</evidence>
<comment type="caution">
    <text evidence="3">The sequence shown here is derived from an EMBL/GenBank/DDBJ whole genome shotgun (WGS) entry which is preliminary data.</text>
</comment>
<dbReference type="PROSITE" id="PS00636">
    <property type="entry name" value="DNAJ_1"/>
    <property type="match status" value="1"/>
</dbReference>
<protein>
    <recommendedName>
        <fullName evidence="2">J domain-containing protein</fullName>
    </recommendedName>
</protein>
<dbReference type="PRINTS" id="PR00625">
    <property type="entry name" value="JDOMAIN"/>
</dbReference>
<reference evidence="3" key="1">
    <citation type="submission" date="2023-10" db="EMBL/GenBank/DDBJ databases">
        <authorList>
            <person name="Chen Y."/>
            <person name="Shah S."/>
            <person name="Dougan E. K."/>
            <person name="Thang M."/>
            <person name="Chan C."/>
        </authorList>
    </citation>
    <scope>NUCLEOTIDE SEQUENCE [LARGE SCALE GENOMIC DNA]</scope>
</reference>
<dbReference type="SMART" id="SM00271">
    <property type="entry name" value="DnaJ"/>
    <property type="match status" value="1"/>
</dbReference>
<evidence type="ECO:0000259" key="2">
    <source>
        <dbReference type="PROSITE" id="PS50076"/>
    </source>
</evidence>
<dbReference type="PANTHER" id="PTHR24074">
    <property type="entry name" value="CO-CHAPERONE PROTEIN DJLA"/>
    <property type="match status" value="1"/>
</dbReference>
<feature type="region of interest" description="Disordered" evidence="1">
    <location>
        <begin position="1"/>
        <end position="28"/>
    </location>
</feature>
<feature type="domain" description="J" evidence="2">
    <location>
        <begin position="141"/>
        <end position="207"/>
    </location>
</feature>
<dbReference type="InterPro" id="IPR050817">
    <property type="entry name" value="DjlA_DnaK_co-chaperone"/>
</dbReference>
<sequence length="806" mass="87133">MGEGASKPEPEPEEDETDARARFREAYADEPEALEGLERIVADLRGRRAGERAVSREARRLEALARAAESIGAETIDKFFADLEGQAADAAVLRARASGGVARGMPCPLPLRAAADDGGGGPPDPPPLPAPPPSIEEPLPEFYQLLRVPLEATFEQIKKGYRKQAMAWHPDKNRHRLEDATERFKRINEAFDTLYDPRKREAYDSGKVKTKGKVRKLQGCGWANFADEDDETLTPLGYKYKRTSWRGYVLMYGRIDDDPDKLPVQDENSPRAPQEKIKIFWRFMGEMAHEAREKLDNDRWLPDFIASVWKDTPSRWPSAPELQAMNDASQQEWKERRMVYTRRKQKLLISIELHEDYLAIPDRERKELDRLKQKAPGLMARVDGRVMSEELDRLKQKRAGWMARVSGVMSEELDRLQQKRAERMARVGRHDEWRRHAAEQLRGHGQQPHGAEQRSEGGQPRAGSDAMSPARGRTAGREQREKGVQQPRPRSSAAEPGSATGQSFNPLAMALSTAPACNCGGFHLACRMRDMDLPAEDFLAKVGKDMDRLTTVSTAASSDHGSDHESDHESDHAVRHAVPNGGRSESVLGGGACACGGFHRACRLRDSALAEQAQLPAAPEGLPAAALSLPRAEGPLSEAVVGGAACRCGGYHRSCRPVASGGRARDLPAPGPLAPAKGAVDSATVVGPATCRCGGYHRACRLGGQGFPAARVPQQPAPAATAAGGARCSPSDAALGSRLCLCGGYHRACQSRAQGSPSAAAAPLEGARSSAASGLSRARAASGRALAGSGAAPGACQCGGYHRGCR</sequence>
<proteinExistence type="predicted"/>
<keyword evidence="4" id="KW-1185">Reference proteome</keyword>
<accession>A0ABN9RDY7</accession>
<dbReference type="SUPFAM" id="SSF46565">
    <property type="entry name" value="Chaperone J-domain"/>
    <property type="match status" value="1"/>
</dbReference>
<dbReference type="InterPro" id="IPR001623">
    <property type="entry name" value="DnaJ_domain"/>
</dbReference>
<feature type="region of interest" description="Disordered" evidence="1">
    <location>
        <begin position="108"/>
        <end position="137"/>
    </location>
</feature>
<feature type="region of interest" description="Disordered" evidence="1">
    <location>
        <begin position="440"/>
        <end position="501"/>
    </location>
</feature>
<name>A0ABN9RDY7_9DINO</name>
<evidence type="ECO:0000256" key="1">
    <source>
        <dbReference type="SAM" id="MobiDB-lite"/>
    </source>
</evidence>
<feature type="compositionally biased region" description="Pro residues" evidence="1">
    <location>
        <begin position="122"/>
        <end position="135"/>
    </location>
</feature>
<feature type="compositionally biased region" description="Basic and acidic residues" evidence="1">
    <location>
        <begin position="1"/>
        <end position="10"/>
    </location>
</feature>
<feature type="compositionally biased region" description="Basic and acidic residues" evidence="1">
    <location>
        <begin position="18"/>
        <end position="27"/>
    </location>
</feature>
<evidence type="ECO:0000313" key="3">
    <source>
        <dbReference type="EMBL" id="CAK0816558.1"/>
    </source>
</evidence>
<dbReference type="CDD" id="cd06257">
    <property type="entry name" value="DnaJ"/>
    <property type="match status" value="1"/>
</dbReference>
<dbReference type="Gene3D" id="1.10.287.110">
    <property type="entry name" value="DnaJ domain"/>
    <property type="match status" value="1"/>
</dbReference>
<dbReference type="PROSITE" id="PS50076">
    <property type="entry name" value="DNAJ_2"/>
    <property type="match status" value="1"/>
</dbReference>
<dbReference type="EMBL" id="CAUYUJ010006224">
    <property type="protein sequence ID" value="CAK0816558.1"/>
    <property type="molecule type" value="Genomic_DNA"/>
</dbReference>
<organism evidence="3 4">
    <name type="scientific">Prorocentrum cordatum</name>
    <dbReference type="NCBI Taxonomy" id="2364126"/>
    <lineage>
        <taxon>Eukaryota</taxon>
        <taxon>Sar</taxon>
        <taxon>Alveolata</taxon>
        <taxon>Dinophyceae</taxon>
        <taxon>Prorocentrales</taxon>
        <taxon>Prorocentraceae</taxon>
        <taxon>Prorocentrum</taxon>
    </lineage>
</organism>
<dbReference type="Pfam" id="PF00226">
    <property type="entry name" value="DnaJ"/>
    <property type="match status" value="1"/>
</dbReference>
<dbReference type="InterPro" id="IPR018253">
    <property type="entry name" value="DnaJ_domain_CS"/>
</dbReference>
<gene>
    <name evidence="3" type="ORF">PCOR1329_LOCUS19488</name>
</gene>
<dbReference type="Proteomes" id="UP001189429">
    <property type="component" value="Unassembled WGS sequence"/>
</dbReference>
<dbReference type="InterPro" id="IPR036869">
    <property type="entry name" value="J_dom_sf"/>
</dbReference>